<protein>
    <submittedName>
        <fullName evidence="1">Uncharacterized protein</fullName>
    </submittedName>
</protein>
<proteinExistence type="predicted"/>
<evidence type="ECO:0000313" key="1">
    <source>
        <dbReference type="EMBL" id="KAI3773810.1"/>
    </source>
</evidence>
<reference evidence="1 2" key="2">
    <citation type="journal article" date="2022" name="Mol. Ecol. Resour.">
        <title>The genomes of chicory, endive, great burdock and yacon provide insights into Asteraceae paleo-polyploidization history and plant inulin production.</title>
        <authorList>
            <person name="Fan W."/>
            <person name="Wang S."/>
            <person name="Wang H."/>
            <person name="Wang A."/>
            <person name="Jiang F."/>
            <person name="Liu H."/>
            <person name="Zhao H."/>
            <person name="Xu D."/>
            <person name="Zhang Y."/>
        </authorList>
    </citation>
    <scope>NUCLEOTIDE SEQUENCE [LARGE SCALE GENOMIC DNA]</scope>
    <source>
        <strain evidence="2">cv. Yunnan</strain>
        <tissue evidence="1">Leaves</tissue>
    </source>
</reference>
<evidence type="ECO:0000313" key="2">
    <source>
        <dbReference type="Proteomes" id="UP001056120"/>
    </source>
</evidence>
<accession>A0ACB9FSL7</accession>
<dbReference type="EMBL" id="CM042033">
    <property type="protein sequence ID" value="KAI3773810.1"/>
    <property type="molecule type" value="Genomic_DNA"/>
</dbReference>
<gene>
    <name evidence="1" type="ORF">L1987_48345</name>
</gene>
<comment type="caution">
    <text evidence="1">The sequence shown here is derived from an EMBL/GenBank/DDBJ whole genome shotgun (WGS) entry which is preliminary data.</text>
</comment>
<sequence length="125" mass="14527">MDNHCLFKYNVESVAAKEKMRSRAPATVLPRYNEGYSHNTESLQPFTRAYVDSENDELVVERGANFEPLRMYELAQIRCLAAEDIITLASMNIHYKPKFEDSTRDYMNHIRKLANIVRGIPNEED</sequence>
<organism evidence="1 2">
    <name type="scientific">Smallanthus sonchifolius</name>
    <dbReference type="NCBI Taxonomy" id="185202"/>
    <lineage>
        <taxon>Eukaryota</taxon>
        <taxon>Viridiplantae</taxon>
        <taxon>Streptophyta</taxon>
        <taxon>Embryophyta</taxon>
        <taxon>Tracheophyta</taxon>
        <taxon>Spermatophyta</taxon>
        <taxon>Magnoliopsida</taxon>
        <taxon>eudicotyledons</taxon>
        <taxon>Gunneridae</taxon>
        <taxon>Pentapetalae</taxon>
        <taxon>asterids</taxon>
        <taxon>campanulids</taxon>
        <taxon>Asterales</taxon>
        <taxon>Asteraceae</taxon>
        <taxon>Asteroideae</taxon>
        <taxon>Heliantheae alliance</taxon>
        <taxon>Millerieae</taxon>
        <taxon>Smallanthus</taxon>
    </lineage>
</organism>
<keyword evidence="2" id="KW-1185">Reference proteome</keyword>
<reference evidence="2" key="1">
    <citation type="journal article" date="2022" name="Mol. Ecol. Resour.">
        <title>The genomes of chicory, endive, great burdock and yacon provide insights into Asteraceae palaeo-polyploidization history and plant inulin production.</title>
        <authorList>
            <person name="Fan W."/>
            <person name="Wang S."/>
            <person name="Wang H."/>
            <person name="Wang A."/>
            <person name="Jiang F."/>
            <person name="Liu H."/>
            <person name="Zhao H."/>
            <person name="Xu D."/>
            <person name="Zhang Y."/>
        </authorList>
    </citation>
    <scope>NUCLEOTIDE SEQUENCE [LARGE SCALE GENOMIC DNA]</scope>
    <source>
        <strain evidence="2">cv. Yunnan</strain>
    </source>
</reference>
<dbReference type="Proteomes" id="UP001056120">
    <property type="component" value="Linkage Group LG16"/>
</dbReference>
<name>A0ACB9FSL7_9ASTR</name>